<dbReference type="SUPFAM" id="SSF48498">
    <property type="entry name" value="Tetracyclin repressor-like, C-terminal domain"/>
    <property type="match status" value="1"/>
</dbReference>
<dbReference type="Gene3D" id="1.10.357.10">
    <property type="entry name" value="Tetracycline Repressor, domain 2"/>
    <property type="match status" value="1"/>
</dbReference>
<proteinExistence type="predicted"/>
<feature type="DNA-binding region" description="H-T-H motif" evidence="4">
    <location>
        <begin position="52"/>
        <end position="71"/>
    </location>
</feature>
<dbReference type="InterPro" id="IPR001647">
    <property type="entry name" value="HTH_TetR"/>
</dbReference>
<dbReference type="PANTHER" id="PTHR30055">
    <property type="entry name" value="HTH-TYPE TRANSCRIPTIONAL REGULATOR RUTR"/>
    <property type="match status" value="1"/>
</dbReference>
<evidence type="ECO:0000256" key="2">
    <source>
        <dbReference type="ARBA" id="ARBA00023125"/>
    </source>
</evidence>
<evidence type="ECO:0000313" key="6">
    <source>
        <dbReference type="EMBL" id="ARZ66163.1"/>
    </source>
</evidence>
<reference evidence="6 7" key="1">
    <citation type="submission" date="2017-06" db="EMBL/GenBank/DDBJ databases">
        <title>Streptomyces albireticuli Genome sequencing and assembly.</title>
        <authorList>
            <person name="Wang Y."/>
            <person name="Du B."/>
            <person name="Ding Y."/>
            <person name="Liu H."/>
            <person name="Hou Q."/>
            <person name="Liu K."/>
            <person name="Yao L."/>
            <person name="Wang C."/>
        </authorList>
    </citation>
    <scope>NUCLEOTIDE SEQUENCE [LARGE SCALE GENOMIC DNA]</scope>
    <source>
        <strain evidence="6 7">MDJK11</strain>
    </source>
</reference>
<feature type="domain" description="HTH tetR-type" evidence="5">
    <location>
        <begin position="29"/>
        <end position="89"/>
    </location>
</feature>
<dbReference type="PROSITE" id="PS50977">
    <property type="entry name" value="HTH_TETR_2"/>
    <property type="match status" value="1"/>
</dbReference>
<name>A0A1Z2KVT9_9ACTN</name>
<evidence type="ECO:0000256" key="3">
    <source>
        <dbReference type="ARBA" id="ARBA00023163"/>
    </source>
</evidence>
<dbReference type="GO" id="GO:0045892">
    <property type="term" value="P:negative regulation of DNA-templated transcription"/>
    <property type="evidence" value="ECO:0007669"/>
    <property type="project" value="InterPro"/>
</dbReference>
<evidence type="ECO:0000313" key="7">
    <source>
        <dbReference type="Proteomes" id="UP000195755"/>
    </source>
</evidence>
<organism evidence="6 7">
    <name type="scientific">Streptomyces albireticuli</name>
    <dbReference type="NCBI Taxonomy" id="1940"/>
    <lineage>
        <taxon>Bacteria</taxon>
        <taxon>Bacillati</taxon>
        <taxon>Actinomycetota</taxon>
        <taxon>Actinomycetes</taxon>
        <taxon>Kitasatosporales</taxon>
        <taxon>Streptomycetaceae</taxon>
        <taxon>Streptomyces</taxon>
    </lineage>
</organism>
<dbReference type="InterPro" id="IPR004111">
    <property type="entry name" value="Repressor_TetR_C"/>
</dbReference>
<evidence type="ECO:0000256" key="1">
    <source>
        <dbReference type="ARBA" id="ARBA00023015"/>
    </source>
</evidence>
<dbReference type="SUPFAM" id="SSF46689">
    <property type="entry name" value="Homeodomain-like"/>
    <property type="match status" value="1"/>
</dbReference>
<protein>
    <submittedName>
        <fullName evidence="6">TetR family transcriptional regulator</fullName>
    </submittedName>
</protein>
<dbReference type="AlphaFoldDB" id="A0A1Z2KVT9"/>
<accession>A0A1Z2KVT9</accession>
<keyword evidence="2 4" id="KW-0238">DNA-binding</keyword>
<sequence length="241" mass="25998">MSDERDEWAETVRILWEPPVKPRRGPKPALNLDRIARAAIEIADAEGLAALSMQRLAELIGFTKMSLYRYVPGRAELVALMVDTAIGEAPAEDTGQDGWRERLGAWSHRLVAVFQEHPWLLDATIGTRVMGPRELGWMERALAALDGTGLSGAERMDAVVLLTSHVRGIAQQSRAAGPAGGPEKQLAAVLGRLMDEHGERYPALGAALASAAAPGEQDQALEFGLQRILDGLEALIARRAG</sequence>
<dbReference type="RefSeq" id="WP_087924825.1">
    <property type="nucleotide sequence ID" value="NZ_CP021744.1"/>
</dbReference>
<dbReference type="PANTHER" id="PTHR30055:SF151">
    <property type="entry name" value="TRANSCRIPTIONAL REGULATORY PROTEIN"/>
    <property type="match status" value="1"/>
</dbReference>
<dbReference type="OrthoDB" id="2570341at2"/>
<evidence type="ECO:0000256" key="4">
    <source>
        <dbReference type="PROSITE-ProRule" id="PRU00335"/>
    </source>
</evidence>
<dbReference type="EMBL" id="CP021744">
    <property type="protein sequence ID" value="ARZ66163.1"/>
    <property type="molecule type" value="Genomic_DNA"/>
</dbReference>
<dbReference type="InterPro" id="IPR036271">
    <property type="entry name" value="Tet_transcr_reg_TetR-rel_C_sf"/>
</dbReference>
<keyword evidence="1" id="KW-0805">Transcription regulation</keyword>
<dbReference type="GO" id="GO:0000976">
    <property type="term" value="F:transcription cis-regulatory region binding"/>
    <property type="evidence" value="ECO:0007669"/>
    <property type="project" value="TreeGrafter"/>
</dbReference>
<dbReference type="InterPro" id="IPR009057">
    <property type="entry name" value="Homeodomain-like_sf"/>
</dbReference>
<dbReference type="Pfam" id="PF02909">
    <property type="entry name" value="TetR_C_1"/>
    <property type="match status" value="1"/>
</dbReference>
<evidence type="ECO:0000259" key="5">
    <source>
        <dbReference type="PROSITE" id="PS50977"/>
    </source>
</evidence>
<dbReference type="GO" id="GO:0003700">
    <property type="term" value="F:DNA-binding transcription factor activity"/>
    <property type="evidence" value="ECO:0007669"/>
    <property type="project" value="TreeGrafter"/>
</dbReference>
<gene>
    <name evidence="6" type="ORF">SMD11_0497</name>
</gene>
<dbReference type="Proteomes" id="UP000195755">
    <property type="component" value="Chromosome"/>
</dbReference>
<dbReference type="KEGG" id="salj:SMD11_0497"/>
<dbReference type="InterPro" id="IPR050109">
    <property type="entry name" value="HTH-type_TetR-like_transc_reg"/>
</dbReference>
<dbReference type="Gene3D" id="1.10.10.60">
    <property type="entry name" value="Homeodomain-like"/>
    <property type="match status" value="1"/>
</dbReference>
<keyword evidence="3" id="KW-0804">Transcription</keyword>
<dbReference type="Pfam" id="PF00440">
    <property type="entry name" value="TetR_N"/>
    <property type="match status" value="1"/>
</dbReference>